<keyword evidence="3" id="KW-1185">Reference proteome</keyword>
<evidence type="ECO:0000313" key="4">
    <source>
        <dbReference type="Proteomes" id="UP000282185"/>
    </source>
</evidence>
<dbReference type="Pfam" id="PF22752">
    <property type="entry name" value="DUF488-N3i"/>
    <property type="match status" value="1"/>
</dbReference>
<evidence type="ECO:0000313" key="1">
    <source>
        <dbReference type="EMBL" id="AXK45640.1"/>
    </source>
</evidence>
<dbReference type="AlphaFoldDB" id="A0A345YNY8"/>
<dbReference type="InterPro" id="IPR052552">
    <property type="entry name" value="YeaO-like"/>
</dbReference>
<dbReference type="PANTHER" id="PTHR36849:SF1">
    <property type="entry name" value="CYTOPLASMIC PROTEIN"/>
    <property type="match status" value="1"/>
</dbReference>
<dbReference type="EMBL" id="CP031356">
    <property type="protein sequence ID" value="AXK45640.1"/>
    <property type="molecule type" value="Genomic_DNA"/>
</dbReference>
<dbReference type="PANTHER" id="PTHR36849">
    <property type="entry name" value="CYTOPLASMIC PROTEIN-RELATED"/>
    <property type="match status" value="1"/>
</dbReference>
<dbReference type="RefSeq" id="WP_115413388.1">
    <property type="nucleotide sequence ID" value="NZ_CP031356.1"/>
</dbReference>
<reference evidence="2 4" key="2">
    <citation type="submission" date="2018-08" db="EMBL/GenBank/DDBJ databases">
        <title>Brachybacterium saurashtrense DSM 23186.</title>
        <authorList>
            <person name="Li Y."/>
        </authorList>
    </citation>
    <scope>NUCLEOTIDE SEQUENCE [LARGE SCALE GENOMIC DNA]</scope>
    <source>
        <strain evidence="2 4">DSM 23186</strain>
    </source>
</reference>
<evidence type="ECO:0000313" key="3">
    <source>
        <dbReference type="Proteomes" id="UP000254236"/>
    </source>
</evidence>
<dbReference type="OrthoDB" id="9790745at2"/>
<reference evidence="1 3" key="1">
    <citation type="submission" date="2018-07" db="EMBL/GenBank/DDBJ databases">
        <title>Brachybacterium saurashtrense DSM 23186 genome sequence.</title>
        <authorList>
            <person name="Guo L."/>
        </authorList>
    </citation>
    <scope>NUCLEOTIDE SEQUENCE [LARGE SCALE GENOMIC DNA]</scope>
    <source>
        <strain evidence="1 3">DSM 23186</strain>
    </source>
</reference>
<gene>
    <name evidence="1" type="ORF">DWV08_08465</name>
    <name evidence="2" type="ORF">DXU92_00210</name>
</gene>
<dbReference type="EMBL" id="QSWH01000001">
    <property type="protein sequence ID" value="RRR24657.1"/>
    <property type="molecule type" value="Genomic_DNA"/>
</dbReference>
<proteinExistence type="predicted"/>
<name>A0A345YNY8_9MICO</name>
<protein>
    <submittedName>
        <fullName evidence="2">DUF488 family protein</fullName>
    </submittedName>
</protein>
<dbReference type="Proteomes" id="UP000282185">
    <property type="component" value="Unassembled WGS sequence"/>
</dbReference>
<organism evidence="2 4">
    <name type="scientific">Brachybacterium saurashtrense</name>
    <dbReference type="NCBI Taxonomy" id="556288"/>
    <lineage>
        <taxon>Bacteria</taxon>
        <taxon>Bacillati</taxon>
        <taxon>Actinomycetota</taxon>
        <taxon>Actinomycetes</taxon>
        <taxon>Micrococcales</taxon>
        <taxon>Dermabacteraceae</taxon>
        <taxon>Brachybacterium</taxon>
    </lineage>
</organism>
<accession>A0A345YNY8</accession>
<dbReference type="KEGG" id="bsau:DWV08_08465"/>
<dbReference type="Proteomes" id="UP000254236">
    <property type="component" value="Chromosome"/>
</dbReference>
<sequence length="128" mass="14548">MTAPPLTIRLERVHDVLDEHGPAPGERRVLVDRLWPRGVKKERLAHDEWDKDVTPSTALRTAFHHGELDFEEFAARYRQELETGDAAGELLERTRQAGASTLVLLYAAKDTAHNHAQVLRDVLEEHGR</sequence>
<evidence type="ECO:0000313" key="2">
    <source>
        <dbReference type="EMBL" id="RRR24657.1"/>
    </source>
</evidence>